<accession>A0A550CK62</accession>
<keyword evidence="3" id="KW-1185">Reference proteome</keyword>
<dbReference type="EMBL" id="VDMD01000005">
    <property type="protein sequence ID" value="TRM65200.1"/>
    <property type="molecule type" value="Genomic_DNA"/>
</dbReference>
<sequence>MPRLRVGTSTQRRSSRRNGPRYLLHVALAVDRGKICRRTGTSSHVRTSDTHPSRAAATQRQRQAPRLAQLRYRADTHPQRLSPSDAVDISGRRVTGITLPRDLTQPLRTRESYHIPFTYTRWPLSNPMAITPFPPETRGFFYFYHNMHNPAVSGVRFRVVPSGDPADFAAGYDLRRPEDAVWGPRLYRLVVPFKPQKPKGFEIPDAEVTDPRYLAYRTQPAFRTRKDRPEARQSELLDYLVDYHISEDELSAAKRVSQNSPSKANHAFRIRTVESLDDVIRLPLGGSKSIRFVTPEGVQIYRLQNIWCVRKTPVWKGKYSSVLSNNAEELFGRYHQCAI</sequence>
<organism evidence="2 3">
    <name type="scientific">Schizophyllum amplum</name>
    <dbReference type="NCBI Taxonomy" id="97359"/>
    <lineage>
        <taxon>Eukaryota</taxon>
        <taxon>Fungi</taxon>
        <taxon>Dikarya</taxon>
        <taxon>Basidiomycota</taxon>
        <taxon>Agaricomycotina</taxon>
        <taxon>Agaricomycetes</taxon>
        <taxon>Agaricomycetidae</taxon>
        <taxon>Agaricales</taxon>
        <taxon>Schizophyllaceae</taxon>
        <taxon>Schizophyllum</taxon>
    </lineage>
</organism>
<feature type="region of interest" description="Disordered" evidence="1">
    <location>
        <begin position="39"/>
        <end position="64"/>
    </location>
</feature>
<name>A0A550CK62_9AGAR</name>
<reference evidence="2 3" key="1">
    <citation type="journal article" date="2019" name="New Phytol.">
        <title>Comparative genomics reveals unique wood-decay strategies and fruiting body development in the Schizophyllaceae.</title>
        <authorList>
            <person name="Almasi E."/>
            <person name="Sahu N."/>
            <person name="Krizsan K."/>
            <person name="Balint B."/>
            <person name="Kovacs G.M."/>
            <person name="Kiss B."/>
            <person name="Cseklye J."/>
            <person name="Drula E."/>
            <person name="Henrissat B."/>
            <person name="Nagy I."/>
            <person name="Chovatia M."/>
            <person name="Adam C."/>
            <person name="LaButti K."/>
            <person name="Lipzen A."/>
            <person name="Riley R."/>
            <person name="Grigoriev I.V."/>
            <person name="Nagy L.G."/>
        </authorList>
    </citation>
    <scope>NUCLEOTIDE SEQUENCE [LARGE SCALE GENOMIC DNA]</scope>
    <source>
        <strain evidence="2 3">NL-1724</strain>
    </source>
</reference>
<gene>
    <name evidence="2" type="ORF">BD626DRAFT_215015</name>
</gene>
<evidence type="ECO:0000313" key="2">
    <source>
        <dbReference type="EMBL" id="TRM65200.1"/>
    </source>
</evidence>
<comment type="caution">
    <text evidence="2">The sequence shown here is derived from an EMBL/GenBank/DDBJ whole genome shotgun (WGS) entry which is preliminary data.</text>
</comment>
<evidence type="ECO:0000256" key="1">
    <source>
        <dbReference type="SAM" id="MobiDB-lite"/>
    </source>
</evidence>
<protein>
    <submittedName>
        <fullName evidence="2">Uncharacterized protein</fullName>
    </submittedName>
</protein>
<evidence type="ECO:0000313" key="3">
    <source>
        <dbReference type="Proteomes" id="UP000320762"/>
    </source>
</evidence>
<dbReference type="Proteomes" id="UP000320762">
    <property type="component" value="Unassembled WGS sequence"/>
</dbReference>
<feature type="compositionally biased region" description="Low complexity" evidence="1">
    <location>
        <begin position="54"/>
        <end position="64"/>
    </location>
</feature>
<feature type="region of interest" description="Disordered" evidence="1">
    <location>
        <begin position="1"/>
        <end position="20"/>
    </location>
</feature>
<dbReference type="AlphaFoldDB" id="A0A550CK62"/>
<proteinExistence type="predicted"/>
<dbReference type="OrthoDB" id="2839137at2759"/>